<protein>
    <submittedName>
        <fullName evidence="2">Uncharacterized protein</fullName>
    </submittedName>
</protein>
<dbReference type="Proteomes" id="UP000321750">
    <property type="component" value="Unassembled WGS sequence"/>
</dbReference>
<accession>A0A512JJD0</accession>
<proteinExistence type="predicted"/>
<keyword evidence="1" id="KW-0472">Membrane</keyword>
<comment type="caution">
    <text evidence="2">The sequence shown here is derived from an EMBL/GenBank/DDBJ whole genome shotgun (WGS) entry which is preliminary data.</text>
</comment>
<name>A0A512JJD0_9HYPH</name>
<keyword evidence="3" id="KW-1185">Reference proteome</keyword>
<dbReference type="AlphaFoldDB" id="A0A512JJD0"/>
<dbReference type="EMBL" id="BJZV01000008">
    <property type="protein sequence ID" value="GEP10059.1"/>
    <property type="molecule type" value="Genomic_DNA"/>
</dbReference>
<feature type="transmembrane region" description="Helical" evidence="1">
    <location>
        <begin position="124"/>
        <end position="147"/>
    </location>
</feature>
<feature type="transmembrane region" description="Helical" evidence="1">
    <location>
        <begin position="168"/>
        <end position="188"/>
    </location>
</feature>
<feature type="transmembrane region" description="Helical" evidence="1">
    <location>
        <begin position="82"/>
        <end position="104"/>
    </location>
</feature>
<evidence type="ECO:0000256" key="1">
    <source>
        <dbReference type="SAM" id="Phobius"/>
    </source>
</evidence>
<dbReference type="RefSeq" id="WP_170245921.1">
    <property type="nucleotide sequence ID" value="NZ_BJZV01000008.1"/>
</dbReference>
<feature type="transmembrane region" description="Helical" evidence="1">
    <location>
        <begin position="52"/>
        <end position="70"/>
    </location>
</feature>
<sequence length="233" mass="24070">MSRPGILVAAAPPAAALAALFAAFLTGFDQSTPVPAEIGTRFYGFFLDHYPLFAFAIVYALARVLAVALAPGPSTVLRRILGALAGLALVLALSLHPTFGGLVLRGGFMTGGMAFLNQMPMAAAYALGAAVAAITFGLAMGLGVVIAGQPPRERLARLRRFVRALGSVAVRFLALWYALAVLGFARTIGLGPWPRRPLDASDTLLVAACLVVAFLPHALISAARASSSARTAG</sequence>
<organism evidence="2 3">
    <name type="scientific">Methylobacterium gnaphalii</name>
    <dbReference type="NCBI Taxonomy" id="1010610"/>
    <lineage>
        <taxon>Bacteria</taxon>
        <taxon>Pseudomonadati</taxon>
        <taxon>Pseudomonadota</taxon>
        <taxon>Alphaproteobacteria</taxon>
        <taxon>Hyphomicrobiales</taxon>
        <taxon>Methylobacteriaceae</taxon>
        <taxon>Methylobacterium</taxon>
    </lineage>
</organism>
<evidence type="ECO:0000313" key="2">
    <source>
        <dbReference type="EMBL" id="GEP10059.1"/>
    </source>
</evidence>
<keyword evidence="1" id="KW-0812">Transmembrane</keyword>
<evidence type="ECO:0000313" key="3">
    <source>
        <dbReference type="Proteomes" id="UP000321750"/>
    </source>
</evidence>
<keyword evidence="1" id="KW-1133">Transmembrane helix</keyword>
<gene>
    <name evidence="2" type="ORF">MGN01_19040</name>
</gene>
<reference evidence="2 3" key="1">
    <citation type="submission" date="2019-07" db="EMBL/GenBank/DDBJ databases">
        <title>Whole genome shotgun sequence of Methylobacterium gnaphalii NBRC 107716.</title>
        <authorList>
            <person name="Hosoyama A."/>
            <person name="Uohara A."/>
            <person name="Ohji S."/>
            <person name="Ichikawa N."/>
        </authorList>
    </citation>
    <scope>NUCLEOTIDE SEQUENCE [LARGE SCALE GENOMIC DNA]</scope>
    <source>
        <strain evidence="2 3">NBRC 107716</strain>
    </source>
</reference>
<feature type="transmembrane region" description="Helical" evidence="1">
    <location>
        <begin position="200"/>
        <end position="220"/>
    </location>
</feature>